<dbReference type="Proteomes" id="UP000663850">
    <property type="component" value="Unassembled WGS sequence"/>
</dbReference>
<accession>A0A8H3BLB2</accession>
<organism evidence="1 2">
    <name type="scientific">Rhizoctonia solani</name>
    <dbReference type="NCBI Taxonomy" id="456999"/>
    <lineage>
        <taxon>Eukaryota</taxon>
        <taxon>Fungi</taxon>
        <taxon>Dikarya</taxon>
        <taxon>Basidiomycota</taxon>
        <taxon>Agaricomycotina</taxon>
        <taxon>Agaricomycetes</taxon>
        <taxon>Cantharellales</taxon>
        <taxon>Ceratobasidiaceae</taxon>
        <taxon>Rhizoctonia</taxon>
    </lineage>
</organism>
<name>A0A8H3BLB2_9AGAM</name>
<dbReference type="EMBL" id="CAJMWZ010002613">
    <property type="protein sequence ID" value="CAE6458748.1"/>
    <property type="molecule type" value="Genomic_DNA"/>
</dbReference>
<dbReference type="AlphaFoldDB" id="A0A8H3BLB2"/>
<gene>
    <name evidence="1" type="ORF">RDB_LOCUS48879</name>
</gene>
<protein>
    <submittedName>
        <fullName evidence="1">Uncharacterized protein</fullName>
    </submittedName>
</protein>
<evidence type="ECO:0000313" key="1">
    <source>
        <dbReference type="EMBL" id="CAE6458748.1"/>
    </source>
</evidence>
<sequence length="468" mass="52545">MASVPKSARYGPTLDRYLDKESLQLQKSTPHSGPAFPSREEIRQAILQLSEPEKVTYLTFETILSLENTEVCNNLDLLLSDSARASLPACLRLVSAYCQDGRLIFDQAYGFLCVKVIALFVQVAMLSRSGYINGLVELLTLGHAERSIFSAFTTTMYSMMVDLMDNHLDSGPNARHDIFGWQNGAKMCLPEIGGLTTGQIQLLLGQLWDSRAGFVSCGARGRAVLFPGFGGFLCWIWSGIAQQYGLPGERQNPTPAWTQLVDLSIRLTLYCDNQEADLVSFVLLACPGYARNEHILNRLNSSSDAHDAKQIATMTPIKIRSHKDLPLRVVTTLFCFACPSVDYQENISDIFGAKIERLWFELDRVHNPHQLVIEGKDLPLFCQDFLHILTAMQDRHPRTFLRLLSDIGEDLYEALGRILLLPVSPSGLFKTGRLLEDLRWLIHIEDANKRTGYYPEILITPNVRHLLA</sequence>
<evidence type="ECO:0000313" key="2">
    <source>
        <dbReference type="Proteomes" id="UP000663850"/>
    </source>
</evidence>
<proteinExistence type="predicted"/>
<reference evidence="1" key="1">
    <citation type="submission" date="2021-01" db="EMBL/GenBank/DDBJ databases">
        <authorList>
            <person name="Kaushik A."/>
        </authorList>
    </citation>
    <scope>NUCLEOTIDE SEQUENCE</scope>
    <source>
        <strain evidence="1">Type strain: AG8-Rh-89/</strain>
    </source>
</reference>
<comment type="caution">
    <text evidence="1">The sequence shown here is derived from an EMBL/GenBank/DDBJ whole genome shotgun (WGS) entry which is preliminary data.</text>
</comment>